<evidence type="ECO:0000256" key="2">
    <source>
        <dbReference type="ARBA" id="ARBA00023125"/>
    </source>
</evidence>
<comment type="similarity">
    <text evidence="1">Belongs to the 'phage' integrase family.</text>
</comment>
<gene>
    <name evidence="5" type="ORF">LCGC14_3106610</name>
</gene>
<dbReference type="Pfam" id="PF00589">
    <property type="entry name" value="Phage_integrase"/>
    <property type="match status" value="1"/>
</dbReference>
<dbReference type="Gene3D" id="1.10.150.130">
    <property type="match status" value="1"/>
</dbReference>
<name>A0A0F8WV30_9ZZZZ</name>
<dbReference type="GO" id="GO:0015074">
    <property type="term" value="P:DNA integration"/>
    <property type="evidence" value="ECO:0007669"/>
    <property type="project" value="InterPro"/>
</dbReference>
<dbReference type="PANTHER" id="PTHR30349">
    <property type="entry name" value="PHAGE INTEGRASE-RELATED"/>
    <property type="match status" value="1"/>
</dbReference>
<dbReference type="InterPro" id="IPR002104">
    <property type="entry name" value="Integrase_catalytic"/>
</dbReference>
<comment type="caution">
    <text evidence="5">The sequence shown here is derived from an EMBL/GenBank/DDBJ whole genome shotgun (WGS) entry which is preliminary data.</text>
</comment>
<evidence type="ECO:0000259" key="4">
    <source>
        <dbReference type="PROSITE" id="PS51898"/>
    </source>
</evidence>
<dbReference type="GO" id="GO:0003677">
    <property type="term" value="F:DNA binding"/>
    <property type="evidence" value="ECO:0007669"/>
    <property type="project" value="UniProtKB-KW"/>
</dbReference>
<sequence length="315" mass="36128">GWYENGCRKAKALPSKKLAEHFCQLKYSQLNSDVFTGMVAAGWQQMLNEYREAKKVQGVTEATLYEIALSLRNFERLVGKCNSKQITQHVMDKFILQRGTEVSRPTLNKDIRNLKTFINWCKKKRYINNEIELRELKEEEKPVRSLNDAEIKTLLKAAEQYTAMKIRVLLALATGLRRGDIDSLKISDIDFDKNSISTTSRKTKKSMASRLVSAEVMTELSKYVCSLDIGHEKLFKTKFNHRIWRKICKDAGLADLKFHDLRKTFCSLLAQNGVSTAVTQRLLEHSSPTLTNKVYTNVDPVLRHAVEQLPVGDWL</sequence>
<keyword evidence="3" id="KW-0233">DNA recombination</keyword>
<dbReference type="InterPro" id="IPR011010">
    <property type="entry name" value="DNA_brk_join_enz"/>
</dbReference>
<evidence type="ECO:0000313" key="5">
    <source>
        <dbReference type="EMBL" id="KKK52270.1"/>
    </source>
</evidence>
<keyword evidence="2" id="KW-0238">DNA-binding</keyword>
<dbReference type="CDD" id="cd00796">
    <property type="entry name" value="INT_Rci_Hp1_C"/>
    <property type="match status" value="1"/>
</dbReference>
<organism evidence="5">
    <name type="scientific">marine sediment metagenome</name>
    <dbReference type="NCBI Taxonomy" id="412755"/>
    <lineage>
        <taxon>unclassified sequences</taxon>
        <taxon>metagenomes</taxon>
        <taxon>ecological metagenomes</taxon>
    </lineage>
</organism>
<dbReference type="PROSITE" id="PS51898">
    <property type="entry name" value="TYR_RECOMBINASE"/>
    <property type="match status" value="1"/>
</dbReference>
<dbReference type="GO" id="GO:0006310">
    <property type="term" value="P:DNA recombination"/>
    <property type="evidence" value="ECO:0007669"/>
    <property type="project" value="UniProtKB-KW"/>
</dbReference>
<dbReference type="InterPro" id="IPR010998">
    <property type="entry name" value="Integrase_recombinase_N"/>
</dbReference>
<proteinExistence type="inferred from homology"/>
<feature type="domain" description="Tyr recombinase" evidence="4">
    <location>
        <begin position="141"/>
        <end position="308"/>
    </location>
</feature>
<reference evidence="5" key="1">
    <citation type="journal article" date="2015" name="Nature">
        <title>Complex archaea that bridge the gap between prokaryotes and eukaryotes.</title>
        <authorList>
            <person name="Spang A."/>
            <person name="Saw J.H."/>
            <person name="Jorgensen S.L."/>
            <person name="Zaremba-Niedzwiedzka K."/>
            <person name="Martijn J."/>
            <person name="Lind A.E."/>
            <person name="van Eijk R."/>
            <person name="Schleper C."/>
            <person name="Guy L."/>
            <person name="Ettema T.J."/>
        </authorList>
    </citation>
    <scope>NUCLEOTIDE SEQUENCE</scope>
</reference>
<feature type="non-terminal residue" evidence="5">
    <location>
        <position position="1"/>
    </location>
</feature>
<dbReference type="Gene3D" id="1.10.443.10">
    <property type="entry name" value="Intergrase catalytic core"/>
    <property type="match status" value="1"/>
</dbReference>
<dbReference type="InterPro" id="IPR050090">
    <property type="entry name" value="Tyrosine_recombinase_XerCD"/>
</dbReference>
<dbReference type="AlphaFoldDB" id="A0A0F8WV30"/>
<protein>
    <recommendedName>
        <fullName evidence="4">Tyr recombinase domain-containing protein</fullName>
    </recommendedName>
</protein>
<accession>A0A0F8WV30</accession>
<dbReference type="InterPro" id="IPR013762">
    <property type="entry name" value="Integrase-like_cat_sf"/>
</dbReference>
<evidence type="ECO:0000256" key="3">
    <source>
        <dbReference type="ARBA" id="ARBA00023172"/>
    </source>
</evidence>
<dbReference type="PANTHER" id="PTHR30349:SF64">
    <property type="entry name" value="PROPHAGE INTEGRASE INTD-RELATED"/>
    <property type="match status" value="1"/>
</dbReference>
<evidence type="ECO:0000256" key="1">
    <source>
        <dbReference type="ARBA" id="ARBA00008857"/>
    </source>
</evidence>
<dbReference type="EMBL" id="LAZR01067104">
    <property type="protein sequence ID" value="KKK52270.1"/>
    <property type="molecule type" value="Genomic_DNA"/>
</dbReference>
<dbReference type="SUPFAM" id="SSF56349">
    <property type="entry name" value="DNA breaking-rejoining enzymes"/>
    <property type="match status" value="1"/>
</dbReference>